<accession>A0A8H6RWR9</accession>
<keyword evidence="4" id="KW-1185">Reference proteome</keyword>
<dbReference type="GO" id="GO:0045944">
    <property type="term" value="P:positive regulation of transcription by RNA polymerase II"/>
    <property type="evidence" value="ECO:0007669"/>
    <property type="project" value="TreeGrafter"/>
</dbReference>
<name>A0A8H6RWR9_9PEZI</name>
<reference evidence="3" key="1">
    <citation type="submission" date="2020-04" db="EMBL/GenBank/DDBJ databases">
        <title>Draft genome resource of the tomato pathogen Pseudocercospora fuligena.</title>
        <authorList>
            <person name="Zaccaron A."/>
        </authorList>
    </citation>
    <scope>NUCLEOTIDE SEQUENCE</scope>
    <source>
        <strain evidence="3">PF001</strain>
    </source>
</reference>
<organism evidence="3 4">
    <name type="scientific">Pseudocercospora fuligena</name>
    <dbReference type="NCBI Taxonomy" id="685502"/>
    <lineage>
        <taxon>Eukaryota</taxon>
        <taxon>Fungi</taxon>
        <taxon>Dikarya</taxon>
        <taxon>Ascomycota</taxon>
        <taxon>Pezizomycotina</taxon>
        <taxon>Dothideomycetes</taxon>
        <taxon>Dothideomycetidae</taxon>
        <taxon>Mycosphaerellales</taxon>
        <taxon>Mycosphaerellaceae</taxon>
        <taxon>Pseudocercospora</taxon>
    </lineage>
</organism>
<dbReference type="AlphaFoldDB" id="A0A8H6RWR9"/>
<keyword evidence="2" id="KW-0539">Nucleus</keyword>
<gene>
    <name evidence="3" type="ORF">HII31_00091</name>
</gene>
<dbReference type="Proteomes" id="UP000660729">
    <property type="component" value="Unassembled WGS sequence"/>
</dbReference>
<protein>
    <submittedName>
        <fullName evidence="3">Transcription activator AMTR1</fullName>
    </submittedName>
</protein>
<evidence type="ECO:0000313" key="4">
    <source>
        <dbReference type="Proteomes" id="UP000660729"/>
    </source>
</evidence>
<dbReference type="InterPro" id="IPR021858">
    <property type="entry name" value="Fun_TF"/>
</dbReference>
<dbReference type="Pfam" id="PF11951">
    <property type="entry name" value="Fungal_trans_2"/>
    <property type="match status" value="1"/>
</dbReference>
<comment type="subcellular location">
    <subcellularLocation>
        <location evidence="1">Nucleus</location>
    </subcellularLocation>
</comment>
<dbReference type="OrthoDB" id="415590at2759"/>
<dbReference type="GO" id="GO:0000976">
    <property type="term" value="F:transcription cis-regulatory region binding"/>
    <property type="evidence" value="ECO:0007669"/>
    <property type="project" value="TreeGrafter"/>
</dbReference>
<comment type="caution">
    <text evidence="3">The sequence shown here is derived from an EMBL/GenBank/DDBJ whole genome shotgun (WGS) entry which is preliminary data.</text>
</comment>
<dbReference type="GO" id="GO:0005634">
    <property type="term" value="C:nucleus"/>
    <property type="evidence" value="ECO:0007669"/>
    <property type="project" value="UniProtKB-SubCell"/>
</dbReference>
<sequence>MLESSYFDFSDVVDGFVETISTPPPPPTHYPSCLEQQEDYSRDGSVAGLMPNNVAAISPSKTLKERHMHTQPREYDFSHVSIPKCRLMLYMTNWVTTCAPLLDKSDIDKHFTAKAPVLAKESAALLYALLAFSARQYERTNGTDYLDSLELYQKALSLLAPSLQTRDAHVPLIVCILACLELMSGQPQDWRRHAQGCATLFKLFNVNGLVGGIRQAVFWCYARMDVCGCMMSDSSQSTVLPLDFWLSDTTIGTEKRVTDEDEVFGRIRSPDMHANWMVYLCAKVCDLAYRETALMTSNISFSGERGLFEKSWAQVWLSLQSWHDRRPPEMRSIETAVISDTLDFPQILFLHNASISSNQMYHAACIKMLQIHPRRICFPSCTDRDPHWSVQWHARRICGISETNPHTGSLVNMIQPLCIAGGVLTHPEQHMKVARLLVKIERLTGWGAIWGIRNLERVWGYDEGEISRQLLFV</sequence>
<dbReference type="EMBL" id="JABCIY010000001">
    <property type="protein sequence ID" value="KAF7198352.1"/>
    <property type="molecule type" value="Genomic_DNA"/>
</dbReference>
<dbReference type="GO" id="GO:0003700">
    <property type="term" value="F:DNA-binding transcription factor activity"/>
    <property type="evidence" value="ECO:0007669"/>
    <property type="project" value="TreeGrafter"/>
</dbReference>
<dbReference type="PANTHER" id="PTHR37534">
    <property type="entry name" value="TRANSCRIPTIONAL ACTIVATOR PROTEIN UGA3"/>
    <property type="match status" value="1"/>
</dbReference>
<evidence type="ECO:0000313" key="3">
    <source>
        <dbReference type="EMBL" id="KAF7198352.1"/>
    </source>
</evidence>
<evidence type="ECO:0000256" key="2">
    <source>
        <dbReference type="ARBA" id="ARBA00023242"/>
    </source>
</evidence>
<proteinExistence type="predicted"/>
<dbReference type="PANTHER" id="PTHR37534:SF24">
    <property type="entry name" value="MISCELLANEOUS ZN(II)2CYS6 TRANSCRIPTION FACTOR (EUROFUNG)-RELATED"/>
    <property type="match status" value="1"/>
</dbReference>
<evidence type="ECO:0000256" key="1">
    <source>
        <dbReference type="ARBA" id="ARBA00004123"/>
    </source>
</evidence>